<dbReference type="RefSeq" id="WP_069692882.1">
    <property type="nucleotide sequence ID" value="NZ_CP017147.1"/>
</dbReference>
<proteinExistence type="inferred from homology"/>
<dbReference type="CDD" id="cd13692">
    <property type="entry name" value="PBP2_BztA"/>
    <property type="match status" value="1"/>
</dbReference>
<keyword evidence="8" id="KW-1185">Reference proteome</keyword>
<evidence type="ECO:0000256" key="3">
    <source>
        <dbReference type="ARBA" id="ARBA00022729"/>
    </source>
</evidence>
<evidence type="ECO:0000256" key="1">
    <source>
        <dbReference type="ARBA" id="ARBA00010333"/>
    </source>
</evidence>
<dbReference type="EMBL" id="CP017147">
    <property type="protein sequence ID" value="AOO83687.1"/>
    <property type="molecule type" value="Genomic_DNA"/>
</dbReference>
<dbReference type="InterPro" id="IPR051455">
    <property type="entry name" value="Bact_solute-bind_prot3"/>
</dbReference>
<protein>
    <submittedName>
        <fullName evidence="7">Amino acid ABC transporter substrate-binding protein</fullName>
    </submittedName>
</protein>
<dbReference type="SMART" id="SM00062">
    <property type="entry name" value="PBPb"/>
    <property type="match status" value="1"/>
</dbReference>
<evidence type="ECO:0000313" key="8">
    <source>
        <dbReference type="Proteomes" id="UP000094969"/>
    </source>
</evidence>
<dbReference type="PROSITE" id="PS01039">
    <property type="entry name" value="SBP_BACTERIAL_3"/>
    <property type="match status" value="1"/>
</dbReference>
<feature type="chain" id="PRO_5009100054" evidence="5">
    <location>
        <begin position="25"/>
        <end position="340"/>
    </location>
</feature>
<dbReference type="GO" id="GO:0006865">
    <property type="term" value="P:amino acid transport"/>
    <property type="evidence" value="ECO:0007669"/>
    <property type="project" value="TreeGrafter"/>
</dbReference>
<organism evidence="7 8">
    <name type="scientific">Bosea vaviloviae</name>
    <dbReference type="NCBI Taxonomy" id="1526658"/>
    <lineage>
        <taxon>Bacteria</taxon>
        <taxon>Pseudomonadati</taxon>
        <taxon>Pseudomonadota</taxon>
        <taxon>Alphaproteobacteria</taxon>
        <taxon>Hyphomicrobiales</taxon>
        <taxon>Boseaceae</taxon>
        <taxon>Bosea</taxon>
    </lineage>
</organism>
<dbReference type="AlphaFoldDB" id="A0A1D7U8H9"/>
<keyword evidence="3 5" id="KW-0732">Signal</keyword>
<keyword evidence="2" id="KW-0813">Transport</keyword>
<comment type="similarity">
    <text evidence="1 4">Belongs to the bacterial solute-binding protein 3 family.</text>
</comment>
<evidence type="ECO:0000313" key="7">
    <source>
        <dbReference type="EMBL" id="AOO83687.1"/>
    </source>
</evidence>
<dbReference type="KEGG" id="bvv:BHK69_27470"/>
<dbReference type="PANTHER" id="PTHR30085">
    <property type="entry name" value="AMINO ACID ABC TRANSPORTER PERMEASE"/>
    <property type="match status" value="1"/>
</dbReference>
<feature type="signal peptide" evidence="5">
    <location>
        <begin position="1"/>
        <end position="24"/>
    </location>
</feature>
<dbReference type="InterPro" id="IPR001638">
    <property type="entry name" value="Solute-binding_3/MltF_N"/>
</dbReference>
<dbReference type="SUPFAM" id="SSF53850">
    <property type="entry name" value="Periplasmic binding protein-like II"/>
    <property type="match status" value="1"/>
</dbReference>
<dbReference type="Pfam" id="PF00497">
    <property type="entry name" value="SBP_bac_3"/>
    <property type="match status" value="1"/>
</dbReference>
<dbReference type="OrthoDB" id="9777941at2"/>
<evidence type="ECO:0000256" key="4">
    <source>
        <dbReference type="RuleBase" id="RU003744"/>
    </source>
</evidence>
<dbReference type="Proteomes" id="UP000094969">
    <property type="component" value="Chromosome"/>
</dbReference>
<dbReference type="STRING" id="1526658.BHK69_27470"/>
<reference evidence="7 8" key="1">
    <citation type="journal article" date="2015" name="Antonie Van Leeuwenhoek">
        <title>Bosea vaviloviae sp. nov., a new species of slow-growing rhizobia isolated from nodules of the relict species Vavilovia formosa (Stev.) Fed.</title>
        <authorList>
            <person name="Safronova V.I."/>
            <person name="Kuznetsova I.G."/>
            <person name="Sazanova A.L."/>
            <person name="Kimeklis A.K."/>
            <person name="Belimov A.A."/>
            <person name="Andronov E.E."/>
            <person name="Pinaev A.G."/>
            <person name="Chizhevskaya E.P."/>
            <person name="Pukhaev A.R."/>
            <person name="Popov K.P."/>
            <person name="Willems A."/>
            <person name="Tikhonovich I.A."/>
        </authorList>
    </citation>
    <scope>NUCLEOTIDE SEQUENCE [LARGE SCALE GENOMIC DNA]</scope>
    <source>
        <strain evidence="7 8">Vaf18</strain>
    </source>
</reference>
<feature type="domain" description="Solute-binding protein family 3/N-terminal" evidence="6">
    <location>
        <begin position="36"/>
        <end position="265"/>
    </location>
</feature>
<evidence type="ECO:0000256" key="2">
    <source>
        <dbReference type="ARBA" id="ARBA00022448"/>
    </source>
</evidence>
<gene>
    <name evidence="7" type="ORF">BHK69_27470</name>
</gene>
<evidence type="ECO:0000259" key="6">
    <source>
        <dbReference type="SMART" id="SM00062"/>
    </source>
</evidence>
<dbReference type="InterPro" id="IPR018313">
    <property type="entry name" value="SBP_3_CS"/>
</dbReference>
<evidence type="ECO:0000256" key="5">
    <source>
        <dbReference type="SAM" id="SignalP"/>
    </source>
</evidence>
<dbReference type="Gene3D" id="3.40.190.10">
    <property type="entry name" value="Periplasmic binding protein-like II"/>
    <property type="match status" value="2"/>
</dbReference>
<name>A0A1D7U8H9_9HYPH</name>
<accession>A0A1D7U8H9</accession>
<sequence length="340" mass="37175">MKRILLRLTTAAMLTASLAMPAIAADTLKTIRERGKIICGTSPGVAGFSLQDANGRWEGFDTDICRALAAVIFNDPDKTAYVPLTSKDRLIALQAGEVDVLPRTTTWTLSRNASQGVTFTGVNYYDGQGFMVTKKLGVTSASQLGGASICVAQGTTSELNLADYFRKLGQKYEPTAFATSEEALRAYEAGRCDAYTTDISALSANMLKFRVPEEHVVLPEVISKEPLGPWVRSGDEVWFNLVRWTLFALINAEELGITKANIAEMAKSTNPEIKRFLGQDGKFGEAMGVTNDWVVRIISAVGNYGESFERHLGQKSRMRLARGPNALWTQGGLQYSPPFR</sequence>
<dbReference type="PANTHER" id="PTHR30085:SF7">
    <property type="entry name" value="AMINO-ACID ABC TRANSPORTER-BINDING PROTEIN YHDW-RELATED"/>
    <property type="match status" value="1"/>
</dbReference>